<dbReference type="STRING" id="1590841.A0A2R6S1K6"/>
<dbReference type="OMA" id="WGEYGAK"/>
<dbReference type="OrthoDB" id="439792at2759"/>
<dbReference type="GO" id="GO:0005524">
    <property type="term" value="F:ATP binding"/>
    <property type="evidence" value="ECO:0007669"/>
    <property type="project" value="UniProtKB-KW"/>
</dbReference>
<evidence type="ECO:0000259" key="15">
    <source>
        <dbReference type="Pfam" id="PF09353"/>
    </source>
</evidence>
<evidence type="ECO:0000256" key="1">
    <source>
        <dbReference type="ARBA" id="ARBA00000582"/>
    </source>
</evidence>
<dbReference type="InterPro" id="IPR036193">
    <property type="entry name" value="ADK_active_lid_dom_sf"/>
</dbReference>
<dbReference type="Gramene" id="PSS36133">
    <property type="protein sequence ID" value="PSS36133"/>
    <property type="gene ID" value="CEY00_Acc00674"/>
</dbReference>
<evidence type="ECO:0000256" key="10">
    <source>
        <dbReference type="ARBA" id="ARBA00022777"/>
    </source>
</evidence>
<dbReference type="Pfam" id="PF00406">
    <property type="entry name" value="ADK"/>
    <property type="match status" value="1"/>
</dbReference>
<dbReference type="EC" id="2.7.4.3" evidence="5"/>
<gene>
    <name evidence="16" type="ORF">CEY00_Acc00674</name>
</gene>
<dbReference type="InterPro" id="IPR053021">
    <property type="entry name" value="Chloroplast_ADK"/>
</dbReference>
<dbReference type="InterPro" id="IPR027417">
    <property type="entry name" value="P-loop_NTPase"/>
</dbReference>
<evidence type="ECO:0000256" key="14">
    <source>
        <dbReference type="SAM" id="MobiDB-lite"/>
    </source>
</evidence>
<keyword evidence="10 13" id="KW-0418">Kinase</keyword>
<sequence length="598" mass="66578">MLNYSPASIHCKNVPSGHPLSTLSLFPSSLSSVSSSSSSLSIISSPLSHQHQLHVSRHSQSRTNPKPKGMKVMCSQTEPIKVMISGAPASGKGTQCEMIVQKFGLVHISTGDLLRAELSAGTEIGNKAKEYMNSGRLVPDEIVTAMVTARLSQQDAKEKGWLLDGYPRSFAQAQSLEKLKMRPDIYIVLDVPDEILIDRCVGRRLDPGTGKIYHIKNFPPETDEIKAKVITRPDDTEEKVKSRLQIYKQNAEAILSTYSDIMNKIDGNRTKEVIFKDIDALLSQVQREKEKTTKLGKSTFQSESLAASSSQETWRGIPTKLNNIPHSREIREYFYDDVLQATQRAISDGKTRLKVEISIPELNPEMDVYRIGTLMELVRVLALTFADDGKRIKVCVQGSMGEGALAGMPLQLAGSRKILEFMDWCDHGALGTFINIGSIGGKEVSEQDDMFILVAPQNAVGNCIIDDLRAMTDAAGSRPVILINPRLKDLPGSSGIMQTMGRDKRLEYAASFENCYHFRLLYYAGTQYPIMGALRMSFPYDYELYKRVDAPNRKEKYIILSTFPKRPDVDEINDAFDGKPRNQDKKASGFWGFLSGVF</sequence>
<protein>
    <recommendedName>
        <fullName evidence="5">adenylate kinase</fullName>
        <ecNumber evidence="5">2.7.4.3</ecNumber>
    </recommendedName>
    <alternativeName>
        <fullName evidence="12">ATP:AMP phosphotransferase</fullName>
    </alternativeName>
</protein>
<dbReference type="InterPro" id="IPR033690">
    <property type="entry name" value="Adenylat_kinase_CS"/>
</dbReference>
<feature type="compositionally biased region" description="Basic residues" evidence="14">
    <location>
        <begin position="51"/>
        <end position="60"/>
    </location>
</feature>
<evidence type="ECO:0000256" key="6">
    <source>
        <dbReference type="ARBA" id="ARBA00022528"/>
    </source>
</evidence>
<dbReference type="PANTHER" id="PTHR35509:SF6">
    <property type="entry name" value="ADENYLATE KINASE"/>
    <property type="match status" value="1"/>
</dbReference>
<comment type="catalytic activity">
    <reaction evidence="1">
        <text>AMP + ATP = 2 ADP</text>
        <dbReference type="Rhea" id="RHEA:12973"/>
        <dbReference type="ChEBI" id="CHEBI:30616"/>
        <dbReference type="ChEBI" id="CHEBI:456215"/>
        <dbReference type="ChEBI" id="CHEBI:456216"/>
        <dbReference type="EC" id="2.7.4.3"/>
    </reaction>
</comment>
<dbReference type="InterPro" id="IPR000850">
    <property type="entry name" value="Adenylat/UMP-CMP_kin"/>
</dbReference>
<dbReference type="Gene3D" id="3.40.50.300">
    <property type="entry name" value="P-loop containing nucleotide triphosphate hydrolases"/>
    <property type="match status" value="1"/>
</dbReference>
<keyword evidence="17" id="KW-1185">Reference proteome</keyword>
<keyword evidence="8 13" id="KW-0808">Transferase</keyword>
<dbReference type="InParanoid" id="A0A2R6S1K6"/>
<dbReference type="PRINTS" id="PR00094">
    <property type="entry name" value="ADENYLTKNASE"/>
</dbReference>
<dbReference type="NCBIfam" id="TIGR01351">
    <property type="entry name" value="adk"/>
    <property type="match status" value="1"/>
</dbReference>
<reference evidence="16 17" key="1">
    <citation type="submission" date="2017-07" db="EMBL/GenBank/DDBJ databases">
        <title>An improved, manually edited Actinidia chinensis var. chinensis (kiwifruit) genome highlights the challenges associated with draft genomes and gene prediction in plants.</title>
        <authorList>
            <person name="Pilkington S."/>
            <person name="Crowhurst R."/>
            <person name="Hilario E."/>
            <person name="Nardozza S."/>
            <person name="Fraser L."/>
            <person name="Peng Y."/>
            <person name="Gunaseelan K."/>
            <person name="Simpson R."/>
            <person name="Tahir J."/>
            <person name="Deroles S."/>
            <person name="Templeton K."/>
            <person name="Luo Z."/>
            <person name="Davy M."/>
            <person name="Cheng C."/>
            <person name="Mcneilage M."/>
            <person name="Scaglione D."/>
            <person name="Liu Y."/>
            <person name="Zhang Q."/>
            <person name="Datson P."/>
            <person name="De Silva N."/>
            <person name="Gardiner S."/>
            <person name="Bassett H."/>
            <person name="Chagne D."/>
            <person name="Mccallum J."/>
            <person name="Dzierzon H."/>
            <person name="Deng C."/>
            <person name="Wang Y.-Y."/>
            <person name="Barron N."/>
            <person name="Manako K."/>
            <person name="Bowen J."/>
            <person name="Foster T."/>
            <person name="Erridge Z."/>
            <person name="Tiffin H."/>
            <person name="Waite C."/>
            <person name="Davies K."/>
            <person name="Grierson E."/>
            <person name="Laing W."/>
            <person name="Kirk R."/>
            <person name="Chen X."/>
            <person name="Wood M."/>
            <person name="Montefiori M."/>
            <person name="Brummell D."/>
            <person name="Schwinn K."/>
            <person name="Catanach A."/>
            <person name="Fullerton C."/>
            <person name="Li D."/>
            <person name="Meiyalaghan S."/>
            <person name="Nieuwenhuizen N."/>
            <person name="Read N."/>
            <person name="Prakash R."/>
            <person name="Hunter D."/>
            <person name="Zhang H."/>
            <person name="Mckenzie M."/>
            <person name="Knabel M."/>
            <person name="Harris A."/>
            <person name="Allan A."/>
            <person name="Chen A."/>
            <person name="Janssen B."/>
            <person name="Plunkett B."/>
            <person name="Dwamena C."/>
            <person name="Voogd C."/>
            <person name="Leif D."/>
            <person name="Lafferty D."/>
            <person name="Souleyre E."/>
            <person name="Varkonyi-Gasic E."/>
            <person name="Gambi F."/>
            <person name="Hanley J."/>
            <person name="Yao J.-L."/>
            <person name="Cheung J."/>
            <person name="David K."/>
            <person name="Warren B."/>
            <person name="Marsh K."/>
            <person name="Snowden K."/>
            <person name="Lin-Wang K."/>
            <person name="Brian L."/>
            <person name="Martinez-Sanchez M."/>
            <person name="Wang M."/>
            <person name="Ileperuma N."/>
            <person name="Macnee N."/>
            <person name="Campin R."/>
            <person name="Mcatee P."/>
            <person name="Drummond R."/>
            <person name="Espley R."/>
            <person name="Ireland H."/>
            <person name="Wu R."/>
            <person name="Atkinson R."/>
            <person name="Karunairetnam S."/>
            <person name="Bulley S."/>
            <person name="Chunkath S."/>
            <person name="Hanley Z."/>
            <person name="Storey R."/>
            <person name="Thrimawithana A."/>
            <person name="Thomson S."/>
            <person name="David C."/>
            <person name="Testolin R."/>
        </authorList>
    </citation>
    <scope>NUCLEOTIDE SEQUENCE [LARGE SCALE GENOMIC DNA]</scope>
    <source>
        <strain evidence="17">cv. Red5</strain>
        <tissue evidence="16">Young leaf</tissue>
    </source>
</reference>
<dbReference type="PROSITE" id="PS00113">
    <property type="entry name" value="ADENYLATE_KINASE"/>
    <property type="match status" value="1"/>
</dbReference>
<evidence type="ECO:0000256" key="9">
    <source>
        <dbReference type="ARBA" id="ARBA00022741"/>
    </source>
</evidence>
<dbReference type="FunCoup" id="A0A2R6S1K6">
    <property type="interactions" value="2727"/>
</dbReference>
<feature type="domain" description="DUF1995" evidence="15">
    <location>
        <begin position="331"/>
        <end position="573"/>
    </location>
</feature>
<dbReference type="SUPFAM" id="SSF52540">
    <property type="entry name" value="P-loop containing nucleoside triphosphate hydrolases"/>
    <property type="match status" value="1"/>
</dbReference>
<name>A0A2R6S1K6_ACTCC</name>
<dbReference type="Pfam" id="PF09353">
    <property type="entry name" value="DUF1995"/>
    <property type="match status" value="1"/>
</dbReference>
<evidence type="ECO:0000313" key="16">
    <source>
        <dbReference type="EMBL" id="PSS36133.1"/>
    </source>
</evidence>
<dbReference type="GO" id="GO:0004017">
    <property type="term" value="F:AMP kinase activity"/>
    <property type="evidence" value="ECO:0007669"/>
    <property type="project" value="UniProtKB-EC"/>
</dbReference>
<dbReference type="Proteomes" id="UP000241394">
    <property type="component" value="Chromosome LG1"/>
</dbReference>
<evidence type="ECO:0000256" key="11">
    <source>
        <dbReference type="ARBA" id="ARBA00022840"/>
    </source>
</evidence>
<keyword evidence="7" id="KW-0934">Plastid</keyword>
<dbReference type="HAMAP" id="MF_00235">
    <property type="entry name" value="Adenylate_kinase_Adk"/>
    <property type="match status" value="1"/>
</dbReference>
<keyword evidence="6" id="KW-0150">Chloroplast</keyword>
<evidence type="ECO:0000256" key="2">
    <source>
        <dbReference type="ARBA" id="ARBA00004229"/>
    </source>
</evidence>
<dbReference type="AlphaFoldDB" id="A0A2R6S1K6"/>
<evidence type="ECO:0000256" key="7">
    <source>
        <dbReference type="ARBA" id="ARBA00022640"/>
    </source>
</evidence>
<dbReference type="GO" id="GO:0009507">
    <property type="term" value="C:chloroplast"/>
    <property type="evidence" value="ECO:0007669"/>
    <property type="project" value="UniProtKB-SubCell"/>
</dbReference>
<evidence type="ECO:0000256" key="5">
    <source>
        <dbReference type="ARBA" id="ARBA00012955"/>
    </source>
</evidence>
<dbReference type="InterPro" id="IPR018962">
    <property type="entry name" value="DUF1995"/>
</dbReference>
<dbReference type="EMBL" id="NKQK01000001">
    <property type="protein sequence ID" value="PSS36133.1"/>
    <property type="molecule type" value="Genomic_DNA"/>
</dbReference>
<evidence type="ECO:0000256" key="3">
    <source>
        <dbReference type="ARBA" id="ARBA00007220"/>
    </source>
</evidence>
<evidence type="ECO:0000256" key="13">
    <source>
        <dbReference type="RuleBase" id="RU003330"/>
    </source>
</evidence>
<proteinExistence type="inferred from homology"/>
<accession>A0A2R6S1K6</accession>
<comment type="similarity">
    <text evidence="3 13">Belongs to the adenylate kinase family.</text>
</comment>
<evidence type="ECO:0000256" key="4">
    <source>
        <dbReference type="ARBA" id="ARBA00011245"/>
    </source>
</evidence>
<dbReference type="InterPro" id="IPR006259">
    <property type="entry name" value="Adenyl_kin_sub"/>
</dbReference>
<dbReference type="SUPFAM" id="SSF57774">
    <property type="entry name" value="Microbial and mitochondrial ADK, insert 'zinc finger' domain"/>
    <property type="match status" value="1"/>
</dbReference>
<feature type="region of interest" description="Disordered" evidence="14">
    <location>
        <begin position="49"/>
        <end position="69"/>
    </location>
</feature>
<comment type="caution">
    <text evidence="16">The sequence shown here is derived from an EMBL/GenBank/DDBJ whole genome shotgun (WGS) entry which is preliminary data.</text>
</comment>
<comment type="subunit">
    <text evidence="4">Monomer.</text>
</comment>
<comment type="subcellular location">
    <subcellularLocation>
        <location evidence="2">Plastid</location>
        <location evidence="2">Chloroplast</location>
    </subcellularLocation>
</comment>
<reference evidence="17" key="2">
    <citation type="journal article" date="2018" name="BMC Genomics">
        <title>A manually annotated Actinidia chinensis var. chinensis (kiwifruit) genome highlights the challenges associated with draft genomes and gene prediction in plants.</title>
        <authorList>
            <person name="Pilkington S.M."/>
            <person name="Crowhurst R."/>
            <person name="Hilario E."/>
            <person name="Nardozza S."/>
            <person name="Fraser L."/>
            <person name="Peng Y."/>
            <person name="Gunaseelan K."/>
            <person name="Simpson R."/>
            <person name="Tahir J."/>
            <person name="Deroles S.C."/>
            <person name="Templeton K."/>
            <person name="Luo Z."/>
            <person name="Davy M."/>
            <person name="Cheng C."/>
            <person name="McNeilage M."/>
            <person name="Scaglione D."/>
            <person name="Liu Y."/>
            <person name="Zhang Q."/>
            <person name="Datson P."/>
            <person name="De Silva N."/>
            <person name="Gardiner S.E."/>
            <person name="Bassett H."/>
            <person name="Chagne D."/>
            <person name="McCallum J."/>
            <person name="Dzierzon H."/>
            <person name="Deng C."/>
            <person name="Wang Y.Y."/>
            <person name="Barron L."/>
            <person name="Manako K."/>
            <person name="Bowen J."/>
            <person name="Foster T.M."/>
            <person name="Erridge Z.A."/>
            <person name="Tiffin H."/>
            <person name="Waite C.N."/>
            <person name="Davies K.M."/>
            <person name="Grierson E.P."/>
            <person name="Laing W.A."/>
            <person name="Kirk R."/>
            <person name="Chen X."/>
            <person name="Wood M."/>
            <person name="Montefiori M."/>
            <person name="Brummell D.A."/>
            <person name="Schwinn K.E."/>
            <person name="Catanach A."/>
            <person name="Fullerton C."/>
            <person name="Li D."/>
            <person name="Meiyalaghan S."/>
            <person name="Nieuwenhuizen N."/>
            <person name="Read N."/>
            <person name="Prakash R."/>
            <person name="Hunter D."/>
            <person name="Zhang H."/>
            <person name="McKenzie M."/>
            <person name="Knabel M."/>
            <person name="Harris A."/>
            <person name="Allan A.C."/>
            <person name="Gleave A."/>
            <person name="Chen A."/>
            <person name="Janssen B.J."/>
            <person name="Plunkett B."/>
            <person name="Ampomah-Dwamena C."/>
            <person name="Voogd C."/>
            <person name="Leif D."/>
            <person name="Lafferty D."/>
            <person name="Souleyre E.J.F."/>
            <person name="Varkonyi-Gasic E."/>
            <person name="Gambi F."/>
            <person name="Hanley J."/>
            <person name="Yao J.L."/>
            <person name="Cheung J."/>
            <person name="David K.M."/>
            <person name="Warren B."/>
            <person name="Marsh K."/>
            <person name="Snowden K.C."/>
            <person name="Lin-Wang K."/>
            <person name="Brian L."/>
            <person name="Martinez-Sanchez M."/>
            <person name="Wang M."/>
            <person name="Ileperuma N."/>
            <person name="Macnee N."/>
            <person name="Campin R."/>
            <person name="McAtee P."/>
            <person name="Drummond R.S.M."/>
            <person name="Espley R.V."/>
            <person name="Ireland H.S."/>
            <person name="Wu R."/>
            <person name="Atkinson R.G."/>
            <person name="Karunairetnam S."/>
            <person name="Bulley S."/>
            <person name="Chunkath S."/>
            <person name="Hanley Z."/>
            <person name="Storey R."/>
            <person name="Thrimawithana A.H."/>
            <person name="Thomson S."/>
            <person name="David C."/>
            <person name="Testolin R."/>
            <person name="Huang H."/>
            <person name="Hellens R.P."/>
            <person name="Schaffer R.J."/>
        </authorList>
    </citation>
    <scope>NUCLEOTIDE SEQUENCE [LARGE SCALE GENOMIC DNA]</scope>
    <source>
        <strain evidence="17">cv. Red5</strain>
    </source>
</reference>
<evidence type="ECO:0000256" key="12">
    <source>
        <dbReference type="ARBA" id="ARBA00031517"/>
    </source>
</evidence>
<keyword evidence="11" id="KW-0067">ATP-binding</keyword>
<dbReference type="FunFam" id="3.40.50.300:FF:001694">
    <property type="entry name" value="Adenylate kinase, chloroplastic"/>
    <property type="match status" value="1"/>
</dbReference>
<keyword evidence="9" id="KW-0547">Nucleotide-binding</keyword>
<evidence type="ECO:0000313" key="17">
    <source>
        <dbReference type="Proteomes" id="UP000241394"/>
    </source>
</evidence>
<dbReference type="CDD" id="cd01428">
    <property type="entry name" value="ADK"/>
    <property type="match status" value="1"/>
</dbReference>
<organism evidence="16 17">
    <name type="scientific">Actinidia chinensis var. chinensis</name>
    <name type="common">Chinese soft-hair kiwi</name>
    <dbReference type="NCBI Taxonomy" id="1590841"/>
    <lineage>
        <taxon>Eukaryota</taxon>
        <taxon>Viridiplantae</taxon>
        <taxon>Streptophyta</taxon>
        <taxon>Embryophyta</taxon>
        <taxon>Tracheophyta</taxon>
        <taxon>Spermatophyta</taxon>
        <taxon>Magnoliopsida</taxon>
        <taxon>eudicotyledons</taxon>
        <taxon>Gunneridae</taxon>
        <taxon>Pentapetalae</taxon>
        <taxon>asterids</taxon>
        <taxon>Ericales</taxon>
        <taxon>Actinidiaceae</taxon>
        <taxon>Actinidia</taxon>
    </lineage>
</organism>
<dbReference type="PANTHER" id="PTHR35509">
    <property type="entry name" value="DOMAIN PROTEIN, PUTATIVE (DUF1995)-RELATED"/>
    <property type="match status" value="1"/>
</dbReference>
<evidence type="ECO:0000256" key="8">
    <source>
        <dbReference type="ARBA" id="ARBA00022679"/>
    </source>
</evidence>